<dbReference type="EMBL" id="QGGR01000005">
    <property type="protein sequence ID" value="PWK48886.1"/>
    <property type="molecule type" value="Genomic_DNA"/>
</dbReference>
<name>A0A316FMI1_9ACTN</name>
<proteinExistence type="predicted"/>
<sequence>MGDVGRTRAESATYSRPVPVSRKRKKSSKSTAAARGERRRAHTRQVRMAQSLRDVAAAHESGRAMRIELARPHAVVLAGELTASSATGTALEDDLCARLGPLLADLDERPTEEYVGPDHLAAALAGVLEDAGDGEPARRVRAALAAILPSALLADTGMESLDPEVAGEVRWTRDRYGSRFAVVAPFATPEGPVRWYLWDIDACGFIPLPVHAGFYASPEEALAAWQVGVGAFAAGGTSWRRIDDSGLLADLLPKTEEVATLGGESAEQFTEYHRCRRLAEVVLDLPPVLSPSAPETALDVGPERFVSWWRRRAWGPEPADLEVLAEDLFDSWPAAAPALFDTCSPHRVASVSHQIRDEYRDGADALLALLPAWVTWLSERTGLLPELRERALARIGAGTVPDGDLMRRVAE</sequence>
<feature type="region of interest" description="Disordered" evidence="1">
    <location>
        <begin position="1"/>
        <end position="46"/>
    </location>
</feature>
<evidence type="ECO:0000256" key="1">
    <source>
        <dbReference type="SAM" id="MobiDB-lite"/>
    </source>
</evidence>
<gene>
    <name evidence="2" type="ORF">BC793_105236</name>
</gene>
<comment type="caution">
    <text evidence="2">The sequence shown here is derived from an EMBL/GenBank/DDBJ whole genome shotgun (WGS) entry which is preliminary data.</text>
</comment>
<organism evidence="2 3">
    <name type="scientific">Actinoplanes xinjiangensis</name>
    <dbReference type="NCBI Taxonomy" id="512350"/>
    <lineage>
        <taxon>Bacteria</taxon>
        <taxon>Bacillati</taxon>
        <taxon>Actinomycetota</taxon>
        <taxon>Actinomycetes</taxon>
        <taxon>Micromonosporales</taxon>
        <taxon>Micromonosporaceae</taxon>
        <taxon>Actinoplanes</taxon>
    </lineage>
</organism>
<accession>A0A316FMI1</accession>
<reference evidence="2 3" key="1">
    <citation type="submission" date="2018-05" db="EMBL/GenBank/DDBJ databases">
        <title>Genomic Encyclopedia of Archaeal and Bacterial Type Strains, Phase II (KMG-II): from individual species to whole genera.</title>
        <authorList>
            <person name="Goeker M."/>
        </authorList>
    </citation>
    <scope>NUCLEOTIDE SEQUENCE [LARGE SCALE GENOMIC DNA]</scope>
    <source>
        <strain evidence="2 3">DSM 45184</strain>
    </source>
</reference>
<evidence type="ECO:0000313" key="3">
    <source>
        <dbReference type="Proteomes" id="UP000245697"/>
    </source>
</evidence>
<dbReference type="Proteomes" id="UP000245697">
    <property type="component" value="Unassembled WGS sequence"/>
</dbReference>
<dbReference type="AlphaFoldDB" id="A0A316FMI1"/>
<evidence type="ECO:0000313" key="2">
    <source>
        <dbReference type="EMBL" id="PWK48886.1"/>
    </source>
</evidence>
<protein>
    <submittedName>
        <fullName evidence="2">Uncharacterized protein</fullName>
    </submittedName>
</protein>
<keyword evidence="3" id="KW-1185">Reference proteome</keyword>